<evidence type="ECO:0008006" key="4">
    <source>
        <dbReference type="Google" id="ProtNLM"/>
    </source>
</evidence>
<comment type="caution">
    <text evidence="2">The sequence shown here is derived from an EMBL/GenBank/DDBJ whole genome shotgun (WGS) entry which is preliminary data.</text>
</comment>
<accession>A0ABW6DBC9</accession>
<evidence type="ECO:0000313" key="2">
    <source>
        <dbReference type="EMBL" id="MFD3394076.1"/>
    </source>
</evidence>
<sequence>MKKQTRIVAIFLLLFTTISVVKTLANDPSVGDCITPDWRFWGESIGCAWLSGGHISNELPDGKTCCALRTHVNYYFGIKFNERTTCDPISCPENPNR</sequence>
<protein>
    <recommendedName>
        <fullName evidence="4">Secreted protein</fullName>
    </recommendedName>
</protein>
<dbReference type="RefSeq" id="WP_377982951.1">
    <property type="nucleotide sequence ID" value="NZ_JBBKXZ010000001.1"/>
</dbReference>
<name>A0ABW6DBC9_9BACT</name>
<reference evidence="2 3" key="1">
    <citation type="submission" date="2024-03" db="EMBL/GenBank/DDBJ databases">
        <title>Aquirufa genome sequencing.</title>
        <authorList>
            <person name="Pitt A."/>
            <person name="Hahn M.W."/>
        </authorList>
    </citation>
    <scope>NUCLEOTIDE SEQUENCE [LARGE SCALE GENOMIC DNA]</scope>
    <source>
        <strain evidence="2 3">OSTEICH-129V</strain>
    </source>
</reference>
<feature type="signal peptide" evidence="1">
    <location>
        <begin position="1"/>
        <end position="21"/>
    </location>
</feature>
<gene>
    <name evidence="2" type="ORF">U0R10_05540</name>
</gene>
<dbReference type="Proteomes" id="UP001598138">
    <property type="component" value="Unassembled WGS sequence"/>
</dbReference>
<keyword evidence="3" id="KW-1185">Reference proteome</keyword>
<proteinExistence type="predicted"/>
<evidence type="ECO:0000256" key="1">
    <source>
        <dbReference type="SAM" id="SignalP"/>
    </source>
</evidence>
<feature type="chain" id="PRO_5046991811" description="Secreted protein" evidence="1">
    <location>
        <begin position="22"/>
        <end position="97"/>
    </location>
</feature>
<organism evidence="2 3">
    <name type="scientific">Aquirufa avitistagni</name>
    <dbReference type="NCBI Taxonomy" id="3104728"/>
    <lineage>
        <taxon>Bacteria</taxon>
        <taxon>Pseudomonadati</taxon>
        <taxon>Bacteroidota</taxon>
        <taxon>Cytophagia</taxon>
        <taxon>Cytophagales</taxon>
        <taxon>Flectobacillaceae</taxon>
        <taxon>Aquirufa</taxon>
    </lineage>
</organism>
<evidence type="ECO:0000313" key="3">
    <source>
        <dbReference type="Proteomes" id="UP001598138"/>
    </source>
</evidence>
<keyword evidence="1" id="KW-0732">Signal</keyword>
<dbReference type="EMBL" id="JBBKXZ010000001">
    <property type="protein sequence ID" value="MFD3394076.1"/>
    <property type="molecule type" value="Genomic_DNA"/>
</dbReference>